<keyword evidence="1" id="KW-0812">Transmembrane</keyword>
<evidence type="ECO:0000313" key="2">
    <source>
        <dbReference type="EMBL" id="MEX3747969.1"/>
    </source>
</evidence>
<comment type="caution">
    <text evidence="2">The sequence shown here is derived from an EMBL/GenBank/DDBJ whole genome shotgun (WGS) entry which is preliminary data.</text>
</comment>
<accession>A0ABV3W4R5</accession>
<evidence type="ECO:0000313" key="3">
    <source>
        <dbReference type="Proteomes" id="UP001558534"/>
    </source>
</evidence>
<keyword evidence="3" id="KW-1185">Reference proteome</keyword>
<feature type="transmembrane region" description="Helical" evidence="1">
    <location>
        <begin position="30"/>
        <end position="52"/>
    </location>
</feature>
<dbReference type="RefSeq" id="WP_368638408.1">
    <property type="nucleotide sequence ID" value="NZ_JBFRHK010000022.1"/>
</dbReference>
<name>A0ABV3W4R5_9BACI</name>
<dbReference type="Proteomes" id="UP001558534">
    <property type="component" value="Unassembled WGS sequence"/>
</dbReference>
<evidence type="ECO:0000256" key="1">
    <source>
        <dbReference type="SAM" id="Phobius"/>
    </source>
</evidence>
<dbReference type="EMBL" id="JBFRHK010000022">
    <property type="protein sequence ID" value="MEX3747969.1"/>
    <property type="molecule type" value="Genomic_DNA"/>
</dbReference>
<reference evidence="2 3" key="1">
    <citation type="submission" date="2024-07" db="EMBL/GenBank/DDBJ databases">
        <title>Characterization of a bacterium isolated from hydrolysated instant sea cucumber by whole-genome sequencing and metabolomics.</title>
        <authorList>
            <person name="Luo X."/>
            <person name="Zhang Z."/>
            <person name="Zheng Z."/>
            <person name="Zhang W."/>
            <person name="Ming T."/>
            <person name="Jiao L."/>
            <person name="Su X."/>
            <person name="Kong F."/>
            <person name="Xu J."/>
        </authorList>
    </citation>
    <scope>NUCLEOTIDE SEQUENCE [LARGE SCALE GENOMIC DNA]</scope>
    <source>
        <strain evidence="2 3">XL-2024</strain>
    </source>
</reference>
<keyword evidence="1" id="KW-1133">Transmembrane helix</keyword>
<keyword evidence="1" id="KW-0472">Membrane</keyword>
<gene>
    <name evidence="2" type="ORF">AB1300_23085</name>
</gene>
<sequence>MAMVLVILIITACIIFFELPSLKKGDTKTVWTFSILLTIGVVLNIAISLKAIQFSPLDIIMYTFHPVSDFLKTTLLKK</sequence>
<evidence type="ECO:0008006" key="4">
    <source>
        <dbReference type="Google" id="ProtNLM"/>
    </source>
</evidence>
<organism evidence="2 3">
    <name type="scientific">Lysinibacillus xylanilyticus</name>
    <dbReference type="NCBI Taxonomy" id="582475"/>
    <lineage>
        <taxon>Bacteria</taxon>
        <taxon>Bacillati</taxon>
        <taxon>Bacillota</taxon>
        <taxon>Bacilli</taxon>
        <taxon>Bacillales</taxon>
        <taxon>Bacillaceae</taxon>
        <taxon>Lysinibacillus</taxon>
    </lineage>
</organism>
<proteinExistence type="predicted"/>
<protein>
    <recommendedName>
        <fullName evidence="4">Holin</fullName>
    </recommendedName>
</protein>